<proteinExistence type="predicted"/>
<organism evidence="1 2">
    <name type="scientific">Clostridium neonatale</name>
    <dbReference type="NCBI Taxonomy" id="137838"/>
    <lineage>
        <taxon>Bacteria</taxon>
        <taxon>Bacillati</taxon>
        <taxon>Bacillota</taxon>
        <taxon>Clostridia</taxon>
        <taxon>Eubacteriales</taxon>
        <taxon>Clostridiaceae</taxon>
        <taxon>Clostridium</taxon>
    </lineage>
</organism>
<sequence length="68" mass="8104">MALARRKIREYDFERDRDIKLESYKLSELNWRFMLNLPSHNAIDDCKVCAYVYLAIDREAGGICYVEI</sequence>
<dbReference type="Proteomes" id="UP000789738">
    <property type="component" value="Unassembled WGS sequence"/>
</dbReference>
<dbReference type="RefSeq" id="WP_342350384.1">
    <property type="nucleotide sequence ID" value="NZ_CAKJVE010000004.1"/>
</dbReference>
<dbReference type="AlphaFoldDB" id="A0AA86JGL9"/>
<evidence type="ECO:0000313" key="1">
    <source>
        <dbReference type="EMBL" id="CAG9705901.1"/>
    </source>
</evidence>
<dbReference type="SUPFAM" id="SSF53098">
    <property type="entry name" value="Ribonuclease H-like"/>
    <property type="match status" value="1"/>
</dbReference>
<accession>A0AA86JGL9</accession>
<dbReference type="EMBL" id="CAKJVE010000004">
    <property type="protein sequence ID" value="CAG9705901.1"/>
    <property type="molecule type" value="Genomic_DNA"/>
</dbReference>
<name>A0AA86JGL9_9CLOT</name>
<comment type="caution">
    <text evidence="1">The sequence shown here is derived from an EMBL/GenBank/DDBJ whole genome shotgun (WGS) entry which is preliminary data.</text>
</comment>
<dbReference type="InterPro" id="IPR012337">
    <property type="entry name" value="RNaseH-like_sf"/>
</dbReference>
<protein>
    <submittedName>
        <fullName evidence="1">Uncharacterized protein</fullName>
    </submittedName>
</protein>
<reference evidence="1" key="1">
    <citation type="submission" date="2021-10" db="EMBL/GenBank/DDBJ databases">
        <authorList>
            <person name="Mesa V."/>
        </authorList>
    </citation>
    <scope>NUCLEOTIDE SEQUENCE</scope>
    <source>
        <strain evidence="1">CC3_PB</strain>
    </source>
</reference>
<gene>
    <name evidence="1" type="ORF">CNEO_42156</name>
</gene>
<evidence type="ECO:0000313" key="2">
    <source>
        <dbReference type="Proteomes" id="UP000789738"/>
    </source>
</evidence>